<reference evidence="3" key="1">
    <citation type="journal article" date="2019" name="Int. J. Syst. Evol. Microbiol.">
        <title>The Global Catalogue of Microorganisms (GCM) 10K type strain sequencing project: providing services to taxonomists for standard genome sequencing and annotation.</title>
        <authorList>
            <consortium name="The Broad Institute Genomics Platform"/>
            <consortium name="The Broad Institute Genome Sequencing Center for Infectious Disease"/>
            <person name="Wu L."/>
            <person name="Ma J."/>
        </authorList>
    </citation>
    <scope>NUCLEOTIDE SEQUENCE [LARGE SCALE GENOMIC DNA]</scope>
    <source>
        <strain evidence="3">CGMCC 1.14993</strain>
    </source>
</reference>
<organism evidence="2 3">
    <name type="scientific">Gottfriedia solisilvae</name>
    <dbReference type="NCBI Taxonomy" id="1516104"/>
    <lineage>
        <taxon>Bacteria</taxon>
        <taxon>Bacillati</taxon>
        <taxon>Bacillota</taxon>
        <taxon>Bacilli</taxon>
        <taxon>Bacillales</taxon>
        <taxon>Bacillaceae</taxon>
        <taxon>Gottfriedia</taxon>
    </lineage>
</organism>
<evidence type="ECO:0000313" key="3">
    <source>
        <dbReference type="Proteomes" id="UP000626244"/>
    </source>
</evidence>
<keyword evidence="1" id="KW-1133">Transmembrane helix</keyword>
<feature type="transmembrane region" description="Helical" evidence="1">
    <location>
        <begin position="44"/>
        <end position="61"/>
    </location>
</feature>
<gene>
    <name evidence="2" type="ORF">GCM10007380_05610</name>
</gene>
<keyword evidence="1" id="KW-0812">Transmembrane</keyword>
<dbReference type="Proteomes" id="UP000626244">
    <property type="component" value="Unassembled WGS sequence"/>
</dbReference>
<sequence length="65" mass="7574">MGDYHFTINLIRNIIMTFFQSGIWVVGFFYLLNKTHSSKSLLKASKIIMIIVFACLLLYSIDINR</sequence>
<proteinExistence type="predicted"/>
<feature type="transmembrane region" description="Helical" evidence="1">
    <location>
        <begin position="14"/>
        <end position="32"/>
    </location>
</feature>
<dbReference type="EMBL" id="BMHB01000001">
    <property type="protein sequence ID" value="GGI10996.1"/>
    <property type="molecule type" value="Genomic_DNA"/>
</dbReference>
<evidence type="ECO:0000313" key="2">
    <source>
        <dbReference type="EMBL" id="GGI10996.1"/>
    </source>
</evidence>
<accession>A0A8J3AII4</accession>
<name>A0A8J3AII4_9BACI</name>
<comment type="caution">
    <text evidence="2">The sequence shown here is derived from an EMBL/GenBank/DDBJ whole genome shotgun (WGS) entry which is preliminary data.</text>
</comment>
<dbReference type="AlphaFoldDB" id="A0A8J3AII4"/>
<keyword evidence="1" id="KW-0472">Membrane</keyword>
<protein>
    <submittedName>
        <fullName evidence="2">Uncharacterized protein</fullName>
    </submittedName>
</protein>
<keyword evidence="3" id="KW-1185">Reference proteome</keyword>
<evidence type="ECO:0000256" key="1">
    <source>
        <dbReference type="SAM" id="Phobius"/>
    </source>
</evidence>